<keyword evidence="3" id="KW-1185">Reference proteome</keyword>
<sequence length="157" mass="14652">MVPESGRAAADDGGGELVSAGLLPGDCPGAPPGPPAAAPPGPPAAAPPGPGDDPDGVKAGASPEGAEVGDPYGDKTGETDDSGDPEIGDGETGDSGEPETGDGETGDMVDGDGGVATEDGGVATEDGSVAAGDGGVAEPGGGDRFLRAKTTTVIFSP</sequence>
<evidence type="ECO:0000313" key="2">
    <source>
        <dbReference type="EMBL" id="GJT56077.1"/>
    </source>
</evidence>
<protein>
    <submittedName>
        <fullName evidence="2">Uncharacterized protein</fullName>
    </submittedName>
</protein>
<feature type="region of interest" description="Disordered" evidence="1">
    <location>
        <begin position="1"/>
        <end position="157"/>
    </location>
</feature>
<comment type="caution">
    <text evidence="2">The sequence shown here is derived from an EMBL/GenBank/DDBJ whole genome shotgun (WGS) entry which is preliminary data.</text>
</comment>
<evidence type="ECO:0000256" key="1">
    <source>
        <dbReference type="SAM" id="MobiDB-lite"/>
    </source>
</evidence>
<dbReference type="Proteomes" id="UP001151760">
    <property type="component" value="Unassembled WGS sequence"/>
</dbReference>
<feature type="compositionally biased region" description="Gly residues" evidence="1">
    <location>
        <begin position="132"/>
        <end position="143"/>
    </location>
</feature>
<feature type="compositionally biased region" description="Pro residues" evidence="1">
    <location>
        <begin position="29"/>
        <end position="51"/>
    </location>
</feature>
<reference evidence="2" key="2">
    <citation type="submission" date="2022-01" db="EMBL/GenBank/DDBJ databases">
        <authorList>
            <person name="Yamashiro T."/>
            <person name="Shiraishi A."/>
            <person name="Satake H."/>
            <person name="Nakayama K."/>
        </authorList>
    </citation>
    <scope>NUCLEOTIDE SEQUENCE</scope>
</reference>
<name>A0ABQ5EZU2_9ASTR</name>
<proteinExistence type="predicted"/>
<accession>A0ABQ5EZU2</accession>
<evidence type="ECO:0000313" key="3">
    <source>
        <dbReference type="Proteomes" id="UP001151760"/>
    </source>
</evidence>
<feature type="compositionally biased region" description="Acidic residues" evidence="1">
    <location>
        <begin position="79"/>
        <end position="110"/>
    </location>
</feature>
<dbReference type="EMBL" id="BQNB010016812">
    <property type="protein sequence ID" value="GJT56077.1"/>
    <property type="molecule type" value="Genomic_DNA"/>
</dbReference>
<reference evidence="2" key="1">
    <citation type="journal article" date="2022" name="Int. J. Mol. Sci.">
        <title>Draft Genome of Tanacetum Coccineum: Genomic Comparison of Closely Related Tanacetum-Family Plants.</title>
        <authorList>
            <person name="Yamashiro T."/>
            <person name="Shiraishi A."/>
            <person name="Nakayama K."/>
            <person name="Satake H."/>
        </authorList>
    </citation>
    <scope>NUCLEOTIDE SEQUENCE</scope>
</reference>
<organism evidence="2 3">
    <name type="scientific">Tanacetum coccineum</name>
    <dbReference type="NCBI Taxonomy" id="301880"/>
    <lineage>
        <taxon>Eukaryota</taxon>
        <taxon>Viridiplantae</taxon>
        <taxon>Streptophyta</taxon>
        <taxon>Embryophyta</taxon>
        <taxon>Tracheophyta</taxon>
        <taxon>Spermatophyta</taxon>
        <taxon>Magnoliopsida</taxon>
        <taxon>eudicotyledons</taxon>
        <taxon>Gunneridae</taxon>
        <taxon>Pentapetalae</taxon>
        <taxon>asterids</taxon>
        <taxon>campanulids</taxon>
        <taxon>Asterales</taxon>
        <taxon>Asteraceae</taxon>
        <taxon>Asteroideae</taxon>
        <taxon>Anthemideae</taxon>
        <taxon>Anthemidinae</taxon>
        <taxon>Tanacetum</taxon>
    </lineage>
</organism>
<gene>
    <name evidence="2" type="ORF">Tco_0991131</name>
</gene>